<accession>A0AAE1ASG1</accession>
<dbReference type="AlphaFoldDB" id="A0AAE1ASG1"/>
<keyword evidence="1" id="KW-1133">Transmembrane helix</keyword>
<evidence type="ECO:0000256" key="1">
    <source>
        <dbReference type="SAM" id="Phobius"/>
    </source>
</evidence>
<protein>
    <submittedName>
        <fullName evidence="2">Uncharacterized protein</fullName>
    </submittedName>
</protein>
<keyword evidence="1" id="KW-0812">Transmembrane</keyword>
<reference evidence="2" key="1">
    <citation type="journal article" date="2023" name="G3 (Bethesda)">
        <title>A reference genome for the long-term kleptoplast-retaining sea slug Elysia crispata morphotype clarki.</title>
        <authorList>
            <person name="Eastman K.E."/>
            <person name="Pendleton A.L."/>
            <person name="Shaikh M.A."/>
            <person name="Suttiyut T."/>
            <person name="Ogas R."/>
            <person name="Tomko P."/>
            <person name="Gavelis G."/>
            <person name="Widhalm J.R."/>
            <person name="Wisecaver J.H."/>
        </authorList>
    </citation>
    <scope>NUCLEOTIDE SEQUENCE</scope>
    <source>
        <strain evidence="2">ECLA1</strain>
    </source>
</reference>
<evidence type="ECO:0000313" key="3">
    <source>
        <dbReference type="Proteomes" id="UP001283361"/>
    </source>
</evidence>
<keyword evidence="1" id="KW-0472">Membrane</keyword>
<gene>
    <name evidence="2" type="ORF">RRG08_057153</name>
</gene>
<evidence type="ECO:0000313" key="2">
    <source>
        <dbReference type="EMBL" id="KAK3792501.1"/>
    </source>
</evidence>
<comment type="caution">
    <text evidence="2">The sequence shown here is derived from an EMBL/GenBank/DDBJ whole genome shotgun (WGS) entry which is preliminary data.</text>
</comment>
<organism evidence="2 3">
    <name type="scientific">Elysia crispata</name>
    <name type="common">lettuce slug</name>
    <dbReference type="NCBI Taxonomy" id="231223"/>
    <lineage>
        <taxon>Eukaryota</taxon>
        <taxon>Metazoa</taxon>
        <taxon>Spiralia</taxon>
        <taxon>Lophotrochozoa</taxon>
        <taxon>Mollusca</taxon>
        <taxon>Gastropoda</taxon>
        <taxon>Heterobranchia</taxon>
        <taxon>Euthyneura</taxon>
        <taxon>Panpulmonata</taxon>
        <taxon>Sacoglossa</taxon>
        <taxon>Placobranchoidea</taxon>
        <taxon>Plakobranchidae</taxon>
        <taxon>Elysia</taxon>
    </lineage>
</organism>
<dbReference type="Proteomes" id="UP001283361">
    <property type="component" value="Unassembled WGS sequence"/>
</dbReference>
<keyword evidence="3" id="KW-1185">Reference proteome</keyword>
<feature type="transmembrane region" description="Helical" evidence="1">
    <location>
        <begin position="22"/>
        <end position="42"/>
    </location>
</feature>
<dbReference type="EMBL" id="JAWDGP010001371">
    <property type="protein sequence ID" value="KAK3792501.1"/>
    <property type="molecule type" value="Genomic_DNA"/>
</dbReference>
<proteinExistence type="predicted"/>
<name>A0AAE1ASG1_9GAST</name>
<sequence>MCNINFIPKKISDLESKLNTDIHVSILTVLLLTIYLEAYSVIDRALTIMRAFRQTSSKLAITYLSSKLAITYLSSKLAITYLSSKLAITYLSSKVQVKWEKGIELELRLIS</sequence>